<dbReference type="InterPro" id="IPR029044">
    <property type="entry name" value="Nucleotide-diphossugar_trans"/>
</dbReference>
<dbReference type="CDD" id="cd06423">
    <property type="entry name" value="CESA_like"/>
    <property type="match status" value="1"/>
</dbReference>
<dbReference type="GO" id="GO:0016757">
    <property type="term" value="F:glycosyltransferase activity"/>
    <property type="evidence" value="ECO:0007669"/>
    <property type="project" value="UniProtKB-KW"/>
</dbReference>
<dbReference type="SUPFAM" id="SSF53448">
    <property type="entry name" value="Nucleotide-diphospho-sugar transferases"/>
    <property type="match status" value="1"/>
</dbReference>
<evidence type="ECO:0000256" key="5">
    <source>
        <dbReference type="ARBA" id="ARBA00023136"/>
    </source>
</evidence>
<keyword evidence="2" id="KW-1003">Cell membrane</keyword>
<keyword evidence="4 7" id="KW-0808">Transferase</keyword>
<evidence type="ECO:0000256" key="1">
    <source>
        <dbReference type="ARBA" id="ARBA00004236"/>
    </source>
</evidence>
<sequence>MKLAFVIPAYNEEALIGKCLESVEAEIKRSGVPADVIVVNNASTDRTGEIARSFAGVRVVDEPKKGLVNARDAGFAASEGYDLIANIDSDTIVPEGWLTTVMKEFNKDSKLVCLSGPYIYYDMAPHNRALISAFYGLTYLIYLLNRFILRVGSVVQGGNFVFKRDAWVKVGGYDRSIEFFGEDTDVAVRLSRVGGVKWTYALKMKTSGRRLEKEGVFQTAATYTLNFFWVTFRGKPATMDYKDVRKD</sequence>
<reference evidence="7 8" key="1">
    <citation type="submission" date="2014-08" db="EMBL/GenBank/DDBJ databases">
        <authorList>
            <person name="Hassan Y.I."/>
            <person name="Lepp D."/>
            <person name="Zhou T."/>
        </authorList>
    </citation>
    <scope>NUCLEOTIDE SEQUENCE [LARGE SCALE GENOMIC DNA]</scope>
    <source>
        <strain evidence="7 8">IFO13584</strain>
    </source>
</reference>
<evidence type="ECO:0000256" key="3">
    <source>
        <dbReference type="ARBA" id="ARBA00022676"/>
    </source>
</evidence>
<protein>
    <submittedName>
        <fullName evidence="7">Glycosyl transferase family 2</fullName>
    </submittedName>
</protein>
<feature type="domain" description="Glycosyltransferase 2-like" evidence="6">
    <location>
        <begin position="5"/>
        <end position="166"/>
    </location>
</feature>
<gene>
    <name evidence="7" type="ORF">JP75_24215</name>
</gene>
<dbReference type="OrthoDB" id="7265025at2"/>
<keyword evidence="3" id="KW-0328">Glycosyltransferase</keyword>
<name>A0A087LVY1_9HYPH</name>
<comment type="subcellular location">
    <subcellularLocation>
        <location evidence="1">Cell membrane</location>
    </subcellularLocation>
</comment>
<evidence type="ECO:0000259" key="6">
    <source>
        <dbReference type="Pfam" id="PF00535"/>
    </source>
</evidence>
<keyword evidence="5" id="KW-0472">Membrane</keyword>
<dbReference type="InterPro" id="IPR001173">
    <property type="entry name" value="Glyco_trans_2-like"/>
</dbReference>
<evidence type="ECO:0000256" key="2">
    <source>
        <dbReference type="ARBA" id="ARBA00022475"/>
    </source>
</evidence>
<dbReference type="EMBL" id="JQGC01000034">
    <property type="protein sequence ID" value="KFL28784.1"/>
    <property type="molecule type" value="Genomic_DNA"/>
</dbReference>
<dbReference type="PANTHER" id="PTHR43646">
    <property type="entry name" value="GLYCOSYLTRANSFERASE"/>
    <property type="match status" value="1"/>
</dbReference>
<dbReference type="AlphaFoldDB" id="A0A087LVY1"/>
<accession>A0A087LVY1</accession>
<dbReference type="Gene3D" id="3.90.550.10">
    <property type="entry name" value="Spore Coat Polysaccharide Biosynthesis Protein SpsA, Chain A"/>
    <property type="match status" value="1"/>
</dbReference>
<dbReference type="STRING" id="46914.JP75_24215"/>
<evidence type="ECO:0000256" key="4">
    <source>
        <dbReference type="ARBA" id="ARBA00022679"/>
    </source>
</evidence>
<dbReference type="RefSeq" id="WP_035087418.1">
    <property type="nucleotide sequence ID" value="NZ_JQGC01000034.1"/>
</dbReference>
<dbReference type="PANTHER" id="PTHR43646:SF2">
    <property type="entry name" value="GLYCOSYLTRANSFERASE 2-LIKE DOMAIN-CONTAINING PROTEIN"/>
    <property type="match status" value="1"/>
</dbReference>
<organism evidence="7 8">
    <name type="scientific">Devosia riboflavina</name>
    <dbReference type="NCBI Taxonomy" id="46914"/>
    <lineage>
        <taxon>Bacteria</taxon>
        <taxon>Pseudomonadati</taxon>
        <taxon>Pseudomonadota</taxon>
        <taxon>Alphaproteobacteria</taxon>
        <taxon>Hyphomicrobiales</taxon>
        <taxon>Devosiaceae</taxon>
        <taxon>Devosia</taxon>
    </lineage>
</organism>
<evidence type="ECO:0000313" key="7">
    <source>
        <dbReference type="EMBL" id="KFL28784.1"/>
    </source>
</evidence>
<dbReference type="Pfam" id="PF00535">
    <property type="entry name" value="Glycos_transf_2"/>
    <property type="match status" value="1"/>
</dbReference>
<comment type="caution">
    <text evidence="7">The sequence shown here is derived from an EMBL/GenBank/DDBJ whole genome shotgun (WGS) entry which is preliminary data.</text>
</comment>
<evidence type="ECO:0000313" key="8">
    <source>
        <dbReference type="Proteomes" id="UP000028981"/>
    </source>
</evidence>
<dbReference type="GO" id="GO:0005886">
    <property type="term" value="C:plasma membrane"/>
    <property type="evidence" value="ECO:0007669"/>
    <property type="project" value="UniProtKB-SubCell"/>
</dbReference>
<keyword evidence="8" id="KW-1185">Reference proteome</keyword>
<dbReference type="Proteomes" id="UP000028981">
    <property type="component" value="Unassembled WGS sequence"/>
</dbReference>
<proteinExistence type="predicted"/>